<evidence type="ECO:0000256" key="1">
    <source>
        <dbReference type="SAM" id="SignalP"/>
    </source>
</evidence>
<dbReference type="OrthoDB" id="9813892at2"/>
<dbReference type="EMBL" id="AGUD01000224">
    <property type="protein sequence ID" value="EHN10387.1"/>
    <property type="molecule type" value="Genomic_DNA"/>
</dbReference>
<evidence type="ECO:0000313" key="2">
    <source>
        <dbReference type="EMBL" id="EHN10387.1"/>
    </source>
</evidence>
<comment type="caution">
    <text evidence="2">The sequence shown here is derived from an EMBL/GenBank/DDBJ whole genome shotgun (WGS) entry which is preliminary data.</text>
</comment>
<dbReference type="RefSeq" id="WP_007576261.1">
    <property type="nucleotide sequence ID" value="NZ_AGUD01000224.1"/>
</dbReference>
<feature type="chain" id="PRO_5003531643" evidence="1">
    <location>
        <begin position="16"/>
        <end position="631"/>
    </location>
</feature>
<reference evidence="2 3" key="1">
    <citation type="journal article" date="2013" name="Biodegradation">
        <title>Quantitative proteomic analysis of ibuprofen-degrading Patulibacter sp. strain I11.</title>
        <authorList>
            <person name="Almeida B."/>
            <person name="Kjeldal H."/>
            <person name="Lolas I."/>
            <person name="Knudsen A.D."/>
            <person name="Carvalho G."/>
            <person name="Nielsen K.L."/>
            <person name="Barreto Crespo M.T."/>
            <person name="Stensballe A."/>
            <person name="Nielsen J.L."/>
        </authorList>
    </citation>
    <scope>NUCLEOTIDE SEQUENCE [LARGE SCALE GENOMIC DNA]</scope>
    <source>
        <strain evidence="2 3">I11</strain>
    </source>
</reference>
<feature type="signal peptide" evidence="1">
    <location>
        <begin position="1"/>
        <end position="15"/>
    </location>
</feature>
<dbReference type="Proteomes" id="UP000005143">
    <property type="component" value="Unassembled WGS sequence"/>
</dbReference>
<evidence type="ECO:0000313" key="3">
    <source>
        <dbReference type="Proteomes" id="UP000005143"/>
    </source>
</evidence>
<proteinExistence type="predicted"/>
<accession>H0E7G7</accession>
<dbReference type="Gene3D" id="2.130.10.10">
    <property type="entry name" value="YVTN repeat-like/Quinoprotein amine dehydrogenase"/>
    <property type="match status" value="2"/>
</dbReference>
<name>H0E7G7_9ACTN</name>
<sequence length="631" mass="65283">MAWLLAAVAPSPASAAAVPAAGSWFRVGPPPGIASPLGLATAGERIVALYRDPTRLEPDSNRETTAGFLTLGPEGRTSGRFPPVAEVGPATFAGPTTVVVPIEPREGSTGALLRSADGGRTWRRVDPAPCGDDWVGAAPVAFDEGGVGLRVTRADGGCVWRSEDRGRRWSAVARGQRLVAPVAVGRRRFLAIGALAAEGGPLRRSEDSGETWATVPLPPAPPPGKVPSEAAVATRARAPVLVAAGGGVVAAGTTSGAALVSTDGGRLFARVALDTAAGRDLSGSFVTAIRAQADGSALFSIGSVVEPQCFLVRDVAATPAVCEPSGLLAGTAPEFLFGDVGGRPALIRRDGPGGSGQELVGGRTAAENRAGGQLAAYVRDGVLWVARRRGAWTRLRMPPGLDPLRVVAVGGAVVAIGEDGRLWRAAQGRWRFLVRVPGHVSAMTVVGGSPVVAGTAGIRRVSGDRLLRVRGRLAGFRPRMLAANDRVALAGDAEGHLYRSVDGGRGWTAVRGRLGGLEALAVTGDRSVVAVARRRVWRSLDAGARFRRGPRLPVSPRVEASERPALLAFRSRRQGLIAAYGRLFLTTDAGASVRRLPLPYGAGPSGVSWLRGGPVIQDDLSHDLLATSALR</sequence>
<dbReference type="InterPro" id="IPR015943">
    <property type="entry name" value="WD40/YVTN_repeat-like_dom_sf"/>
</dbReference>
<dbReference type="CDD" id="cd15482">
    <property type="entry name" value="Sialidase_non-viral"/>
    <property type="match status" value="1"/>
</dbReference>
<dbReference type="AlphaFoldDB" id="H0E7G7"/>
<gene>
    <name evidence="2" type="ORF">PAI11_27690</name>
</gene>
<protein>
    <submittedName>
        <fullName evidence="2">Uncharacterized protein</fullName>
    </submittedName>
</protein>
<keyword evidence="1" id="KW-0732">Signal</keyword>
<dbReference type="SUPFAM" id="SSF110296">
    <property type="entry name" value="Oligoxyloglucan reducing end-specific cellobiohydrolase"/>
    <property type="match status" value="2"/>
</dbReference>
<organism evidence="2 3">
    <name type="scientific">Patulibacter medicamentivorans</name>
    <dbReference type="NCBI Taxonomy" id="1097667"/>
    <lineage>
        <taxon>Bacteria</taxon>
        <taxon>Bacillati</taxon>
        <taxon>Actinomycetota</taxon>
        <taxon>Thermoleophilia</taxon>
        <taxon>Solirubrobacterales</taxon>
        <taxon>Patulibacteraceae</taxon>
        <taxon>Patulibacter</taxon>
    </lineage>
</organism>
<keyword evidence="3" id="KW-1185">Reference proteome</keyword>